<evidence type="ECO:0000256" key="2">
    <source>
        <dbReference type="SAM" id="SignalP"/>
    </source>
</evidence>
<protein>
    <submittedName>
        <fullName evidence="3">Predicted protein</fullName>
    </submittedName>
</protein>
<evidence type="ECO:0000313" key="3">
    <source>
        <dbReference type="EMBL" id="CBX96490.1"/>
    </source>
</evidence>
<accession>E4ZYG4</accession>
<dbReference type="InParanoid" id="E4ZYG4"/>
<sequence>MRFPLALLFGIIFASVATASPIVGGAGVRSPSEAQPVTAHEELSDPALMLATVRGTTFGFSVTVDEYCDNQTKKMGLQWINTRDHASVDIPDMSDPGAAYFVNTEVGPVKLTMGTGSSVLNFQFGTCKWSMDRFNSQACGFCVVNGWKGNGHQPDCKSKPIFARSYIASCIFDFTRAGPVPMPYDIPKLIKRKNIPYIDTPKLIKRKNIPSIDTTTPNNPVHALTNPPTTSPESLVTASRSRVDTIKEHYWDLDGTRYTIVILPFHVTLTDYCDQHQRQVKASFYNGRQPSIQNLQLGPEEKQTVNHGVKAYKNLTIGAFDWERNRLRLEYEGCTWYDDETWKECGECRAAQWSGQAPKCEEGGRPRKWIAPCGLVYMTGGFES</sequence>
<name>E4ZYG4_LEPMJ</name>
<gene>
    <name evidence="3" type="ORF">LEMA_P107550.1</name>
</gene>
<feature type="signal peptide" evidence="2">
    <location>
        <begin position="1"/>
        <end position="19"/>
    </location>
</feature>
<dbReference type="OrthoDB" id="3757079at2759"/>
<keyword evidence="2" id="KW-0732">Signal</keyword>
<dbReference type="AlphaFoldDB" id="E4ZYG4"/>
<dbReference type="VEuPathDB" id="FungiDB:LEMA_P107550.1"/>
<dbReference type="Proteomes" id="UP000002668">
    <property type="component" value="Genome"/>
</dbReference>
<feature type="chain" id="PRO_5003192256" evidence="2">
    <location>
        <begin position="20"/>
        <end position="384"/>
    </location>
</feature>
<dbReference type="EMBL" id="FP929129">
    <property type="protein sequence ID" value="CBX96490.1"/>
    <property type="molecule type" value="Genomic_DNA"/>
</dbReference>
<feature type="region of interest" description="Disordered" evidence="1">
    <location>
        <begin position="209"/>
        <end position="237"/>
    </location>
</feature>
<dbReference type="HOGENOM" id="CLU_719745_0_0_1"/>
<organism evidence="4">
    <name type="scientific">Leptosphaeria maculans (strain JN3 / isolate v23.1.3 / race Av1-4-5-6-7-8)</name>
    <name type="common">Blackleg fungus</name>
    <name type="synonym">Phoma lingam</name>
    <dbReference type="NCBI Taxonomy" id="985895"/>
    <lineage>
        <taxon>Eukaryota</taxon>
        <taxon>Fungi</taxon>
        <taxon>Dikarya</taxon>
        <taxon>Ascomycota</taxon>
        <taxon>Pezizomycotina</taxon>
        <taxon>Dothideomycetes</taxon>
        <taxon>Pleosporomycetidae</taxon>
        <taxon>Pleosporales</taxon>
        <taxon>Pleosporineae</taxon>
        <taxon>Leptosphaeriaceae</taxon>
        <taxon>Plenodomus</taxon>
        <taxon>Plenodomus lingam/Leptosphaeria maculans species complex</taxon>
    </lineage>
</organism>
<reference evidence="4" key="1">
    <citation type="journal article" date="2011" name="Nat. Commun.">
        <title>Effector diversification within compartments of the Leptosphaeria maculans genome affected by Repeat-Induced Point mutations.</title>
        <authorList>
            <person name="Rouxel T."/>
            <person name="Grandaubert J."/>
            <person name="Hane J.K."/>
            <person name="Hoede C."/>
            <person name="van de Wouw A.P."/>
            <person name="Couloux A."/>
            <person name="Dominguez V."/>
            <person name="Anthouard V."/>
            <person name="Bally P."/>
            <person name="Bourras S."/>
            <person name="Cozijnsen A.J."/>
            <person name="Ciuffetti L.M."/>
            <person name="Degrave A."/>
            <person name="Dilmaghani A."/>
            <person name="Duret L."/>
            <person name="Fudal I."/>
            <person name="Goodwin S.B."/>
            <person name="Gout L."/>
            <person name="Glaser N."/>
            <person name="Linglin J."/>
            <person name="Kema G.H.J."/>
            <person name="Lapalu N."/>
            <person name="Lawrence C.B."/>
            <person name="May K."/>
            <person name="Meyer M."/>
            <person name="Ollivier B."/>
            <person name="Poulain J."/>
            <person name="Schoch C.L."/>
            <person name="Simon A."/>
            <person name="Spatafora J.W."/>
            <person name="Stachowiak A."/>
            <person name="Turgeon B.G."/>
            <person name="Tyler B.M."/>
            <person name="Vincent D."/>
            <person name="Weissenbach J."/>
            <person name="Amselem J."/>
            <person name="Quesneville H."/>
            <person name="Oliver R.P."/>
            <person name="Wincker P."/>
            <person name="Balesdent M.-H."/>
            <person name="Howlett B.J."/>
        </authorList>
    </citation>
    <scope>NUCLEOTIDE SEQUENCE [LARGE SCALE GENOMIC DNA]</scope>
    <source>
        <strain evidence="4">JN3 / isolate v23.1.3 / race Av1-4-5-6-7-8</strain>
    </source>
</reference>
<keyword evidence="4" id="KW-1185">Reference proteome</keyword>
<evidence type="ECO:0000256" key="1">
    <source>
        <dbReference type="SAM" id="MobiDB-lite"/>
    </source>
</evidence>
<proteinExistence type="predicted"/>
<feature type="compositionally biased region" description="Polar residues" evidence="1">
    <location>
        <begin position="226"/>
        <end position="237"/>
    </location>
</feature>
<evidence type="ECO:0000313" key="4">
    <source>
        <dbReference type="Proteomes" id="UP000002668"/>
    </source>
</evidence>